<feature type="signal peptide" evidence="2">
    <location>
        <begin position="1"/>
        <end position="20"/>
    </location>
</feature>
<dbReference type="EMBL" id="MU032346">
    <property type="protein sequence ID" value="KAF3767961.1"/>
    <property type="molecule type" value="Genomic_DNA"/>
</dbReference>
<organism evidence="3 4">
    <name type="scientific">Cryphonectria parasitica (strain ATCC 38755 / EP155)</name>
    <dbReference type="NCBI Taxonomy" id="660469"/>
    <lineage>
        <taxon>Eukaryota</taxon>
        <taxon>Fungi</taxon>
        <taxon>Dikarya</taxon>
        <taxon>Ascomycota</taxon>
        <taxon>Pezizomycotina</taxon>
        <taxon>Sordariomycetes</taxon>
        <taxon>Sordariomycetidae</taxon>
        <taxon>Diaporthales</taxon>
        <taxon>Cryphonectriaceae</taxon>
        <taxon>Cryphonectria-Endothia species complex</taxon>
        <taxon>Cryphonectria</taxon>
    </lineage>
</organism>
<keyword evidence="4" id="KW-1185">Reference proteome</keyword>
<dbReference type="AlphaFoldDB" id="A0A9P5CS51"/>
<feature type="region of interest" description="Disordered" evidence="1">
    <location>
        <begin position="85"/>
        <end position="111"/>
    </location>
</feature>
<reference evidence="3" key="1">
    <citation type="journal article" date="2020" name="Phytopathology">
        <title>Genome sequence of the chestnut blight fungus Cryphonectria parasitica EP155: A fundamental resource for an archetypical invasive plant pathogen.</title>
        <authorList>
            <person name="Crouch J.A."/>
            <person name="Dawe A."/>
            <person name="Aerts A."/>
            <person name="Barry K."/>
            <person name="Churchill A.C.L."/>
            <person name="Grimwood J."/>
            <person name="Hillman B."/>
            <person name="Milgroom M.G."/>
            <person name="Pangilinan J."/>
            <person name="Smith M."/>
            <person name="Salamov A."/>
            <person name="Schmutz J."/>
            <person name="Yadav J."/>
            <person name="Grigoriev I.V."/>
            <person name="Nuss D."/>
        </authorList>
    </citation>
    <scope>NUCLEOTIDE SEQUENCE</scope>
    <source>
        <strain evidence="3">EP155</strain>
    </source>
</reference>
<feature type="chain" id="PRO_5040228635" evidence="2">
    <location>
        <begin position="21"/>
        <end position="111"/>
    </location>
</feature>
<keyword evidence="2" id="KW-0732">Signal</keyword>
<evidence type="ECO:0000313" key="4">
    <source>
        <dbReference type="Proteomes" id="UP000803844"/>
    </source>
</evidence>
<dbReference type="Proteomes" id="UP000803844">
    <property type="component" value="Unassembled WGS sequence"/>
</dbReference>
<protein>
    <submittedName>
        <fullName evidence="3">Uncharacterized protein</fullName>
    </submittedName>
</protein>
<gene>
    <name evidence="3" type="ORF">M406DRAFT_355780</name>
</gene>
<evidence type="ECO:0000313" key="3">
    <source>
        <dbReference type="EMBL" id="KAF3767961.1"/>
    </source>
</evidence>
<name>A0A9P5CS51_CRYP1</name>
<proteinExistence type="predicted"/>
<evidence type="ECO:0000256" key="2">
    <source>
        <dbReference type="SAM" id="SignalP"/>
    </source>
</evidence>
<dbReference type="RefSeq" id="XP_040778922.1">
    <property type="nucleotide sequence ID" value="XM_040923255.1"/>
</dbReference>
<evidence type="ECO:0000256" key="1">
    <source>
        <dbReference type="SAM" id="MobiDB-lite"/>
    </source>
</evidence>
<comment type="caution">
    <text evidence="3">The sequence shown here is derived from an EMBL/GenBank/DDBJ whole genome shotgun (WGS) entry which is preliminary data.</text>
</comment>
<sequence length="111" mass="11746">MRVFTSPLAVLVSAVALSAAFPLRAPLWLRTSLATRGANIDGAAVLPALEVKNKREAEADCEEGDMDMETDTAAGVRALNFKRGDGSAVNDETDAPGVVPALEFKDKRTSE</sequence>
<accession>A0A9P5CS51</accession>
<dbReference type="GeneID" id="63840384"/>